<dbReference type="AlphaFoldDB" id="A0A2P6V2L2"/>
<feature type="region of interest" description="Disordered" evidence="1">
    <location>
        <begin position="234"/>
        <end position="287"/>
    </location>
</feature>
<dbReference type="PANTHER" id="PTHR35830:SF1">
    <property type="entry name" value="OS05G0299200 PROTEIN"/>
    <property type="match status" value="1"/>
</dbReference>
<dbReference type="OrthoDB" id="512115at2759"/>
<dbReference type="EMBL" id="LHPF02000038">
    <property type="protein sequence ID" value="PSC68311.1"/>
    <property type="molecule type" value="Genomic_DNA"/>
</dbReference>
<feature type="compositionally biased region" description="Low complexity" evidence="1">
    <location>
        <begin position="275"/>
        <end position="287"/>
    </location>
</feature>
<comment type="caution">
    <text evidence="2">The sequence shown here is derived from an EMBL/GenBank/DDBJ whole genome shotgun (WGS) entry which is preliminary data.</text>
</comment>
<dbReference type="STRING" id="554055.A0A2P6V2L2"/>
<evidence type="ECO:0000256" key="1">
    <source>
        <dbReference type="SAM" id="MobiDB-lite"/>
    </source>
</evidence>
<evidence type="ECO:0000313" key="3">
    <source>
        <dbReference type="Proteomes" id="UP000239649"/>
    </source>
</evidence>
<proteinExistence type="predicted"/>
<feature type="compositionally biased region" description="Low complexity" evidence="1">
    <location>
        <begin position="258"/>
        <end position="267"/>
    </location>
</feature>
<sequence length="530" mass="55353">MLLAASGRCAPAGLHLGAAGTVSPPRRRHHVTPLVRCSSQQRPDCGDPVHQQQESLAVLTLRTALLVVAVQAAAAAAPQAALAAGWQPRRHIQSHLRKHFVSEETPKQAAARKAEQRQAAAAQRAAAAAAAAEQEGQLSLQGVLGSAQRKLQQLWRQEPVYSVGINNRQAAYCGSRPPAASPYAWVPVALAGGAAALLLLGGRLRLPFGGERRGQGGRWVRDRSLGGKMVFIPDADLPEGGAKQPRPLWDDLDGDDGGATSAAAAAGSSGGSDGEAGPWATAAPPTPAAQPVLPSWWQSPNFAVYATFARKDELQRQARQVLRQLEDAKMLQGLDYPVSGLVSLRTLCQEAGGYQVKPRTESGRDAMLRAAVAAAMAAGQEGSFAMLGGDHPAKFVCGLAHDLGVPEQRAITIVHAEVAARCRAALIDAEAAFRAGNQADLLMALVKMAGALQTFPLPAGSAEAELVAAGVVKQTSLLFRKAIFLEIGAVSPQLAALAAELLGFNPDLVMPELARQLAAATAQLQQDAPQ</sequence>
<accession>A0A2P6V2L2</accession>
<dbReference type="PANTHER" id="PTHR35830">
    <property type="entry name" value="OS05G0299200 PROTEIN"/>
    <property type="match status" value="1"/>
</dbReference>
<gene>
    <name evidence="2" type="ORF">C2E20_8034</name>
</gene>
<evidence type="ECO:0000313" key="2">
    <source>
        <dbReference type="EMBL" id="PSC68311.1"/>
    </source>
</evidence>
<organism evidence="2 3">
    <name type="scientific">Micractinium conductrix</name>
    <dbReference type="NCBI Taxonomy" id="554055"/>
    <lineage>
        <taxon>Eukaryota</taxon>
        <taxon>Viridiplantae</taxon>
        <taxon>Chlorophyta</taxon>
        <taxon>core chlorophytes</taxon>
        <taxon>Trebouxiophyceae</taxon>
        <taxon>Chlorellales</taxon>
        <taxon>Chlorellaceae</taxon>
        <taxon>Chlorella clade</taxon>
        <taxon>Micractinium</taxon>
    </lineage>
</organism>
<protein>
    <submittedName>
        <fullName evidence="2">Uncharacterized protein</fullName>
    </submittedName>
</protein>
<reference evidence="2 3" key="1">
    <citation type="journal article" date="2018" name="Plant J.">
        <title>Genome sequences of Chlorella sorokiniana UTEX 1602 and Micractinium conductrix SAG 241.80: implications to maltose excretion by a green alga.</title>
        <authorList>
            <person name="Arriola M.B."/>
            <person name="Velmurugan N."/>
            <person name="Zhang Y."/>
            <person name="Plunkett M.H."/>
            <person name="Hondzo H."/>
            <person name="Barney B.M."/>
        </authorList>
    </citation>
    <scope>NUCLEOTIDE SEQUENCE [LARGE SCALE GENOMIC DNA]</scope>
    <source>
        <strain evidence="2 3">SAG 241.80</strain>
    </source>
</reference>
<name>A0A2P6V2L2_9CHLO</name>
<dbReference type="Proteomes" id="UP000239649">
    <property type="component" value="Unassembled WGS sequence"/>
</dbReference>
<keyword evidence="3" id="KW-1185">Reference proteome</keyword>